<dbReference type="EMBL" id="QRWX01000002">
    <property type="protein sequence ID" value="RGT56466.1"/>
    <property type="molecule type" value="Genomic_DNA"/>
</dbReference>
<dbReference type="SUPFAM" id="SSF53335">
    <property type="entry name" value="S-adenosyl-L-methionine-dependent methyltransferases"/>
    <property type="match status" value="1"/>
</dbReference>
<evidence type="ECO:0000313" key="2">
    <source>
        <dbReference type="Proteomes" id="UP000284731"/>
    </source>
</evidence>
<protein>
    <submittedName>
        <fullName evidence="1">Uncharacterized protein</fullName>
    </submittedName>
</protein>
<name>A0A412PFQ0_9FIRM</name>
<dbReference type="RefSeq" id="WP_118764909.1">
    <property type="nucleotide sequence ID" value="NZ_CABJCF010000002.1"/>
</dbReference>
<gene>
    <name evidence="1" type="ORF">DWX20_06655</name>
</gene>
<reference evidence="1 2" key="1">
    <citation type="submission" date="2018-08" db="EMBL/GenBank/DDBJ databases">
        <title>A genome reference for cultivated species of the human gut microbiota.</title>
        <authorList>
            <person name="Zou Y."/>
            <person name="Xue W."/>
            <person name="Luo G."/>
        </authorList>
    </citation>
    <scope>NUCLEOTIDE SEQUENCE [LARGE SCALE GENOMIC DNA]</scope>
    <source>
        <strain evidence="1 2">AF18-46</strain>
    </source>
</reference>
<evidence type="ECO:0000313" key="1">
    <source>
        <dbReference type="EMBL" id="RGT56466.1"/>
    </source>
</evidence>
<sequence>MKITLNDEINQFLDRCLANITSDAKNNFVGMHITKKSEKKVIKMLAEAGIPEFQDSKNYPSLFLSVDEWENNPYHKNIHLDWIKDSHFTFERRKIAGFELFNSDAIQKDPNRELNDWMKLRAMDRNFDALYLYQDDMDWMFDAPSEANTNDIPAQRAHRKVLTFGLGIGYFLYMSIQNPTVEEVTVIERSKEVIAMFRNFILPQFETTTPIHLIEGDAFEYFNQDYLSNFDYIYTDIWQSSQDGLPLITELLEQYYLPKEKADFWIEDSCLEVIWTLIFLYFESLARNKELEVNPYYQSYIEKIAYYFDQIGETASDVETLKTYMYDTNISRRILSTKLD</sequence>
<dbReference type="InterPro" id="IPR029063">
    <property type="entry name" value="SAM-dependent_MTases_sf"/>
</dbReference>
<proteinExistence type="predicted"/>
<accession>A0A412PFQ0</accession>
<organism evidence="1 2">
    <name type="scientific">Solobacterium moorei</name>
    <dbReference type="NCBI Taxonomy" id="102148"/>
    <lineage>
        <taxon>Bacteria</taxon>
        <taxon>Bacillati</taxon>
        <taxon>Bacillota</taxon>
        <taxon>Erysipelotrichia</taxon>
        <taxon>Erysipelotrichales</taxon>
        <taxon>Erysipelotrichaceae</taxon>
        <taxon>Solobacterium</taxon>
    </lineage>
</organism>
<dbReference type="Proteomes" id="UP000284731">
    <property type="component" value="Unassembled WGS sequence"/>
</dbReference>
<dbReference type="Gene3D" id="3.40.50.150">
    <property type="entry name" value="Vaccinia Virus protein VP39"/>
    <property type="match status" value="1"/>
</dbReference>
<comment type="caution">
    <text evidence="1">The sequence shown here is derived from an EMBL/GenBank/DDBJ whole genome shotgun (WGS) entry which is preliminary data.</text>
</comment>
<dbReference type="AlphaFoldDB" id="A0A412PFQ0"/>